<organism evidence="2 3">
    <name type="scientific">Extremus antarcticus</name>
    <dbReference type="NCBI Taxonomy" id="702011"/>
    <lineage>
        <taxon>Eukaryota</taxon>
        <taxon>Fungi</taxon>
        <taxon>Dikarya</taxon>
        <taxon>Ascomycota</taxon>
        <taxon>Pezizomycotina</taxon>
        <taxon>Dothideomycetes</taxon>
        <taxon>Dothideomycetidae</taxon>
        <taxon>Mycosphaerellales</taxon>
        <taxon>Extremaceae</taxon>
        <taxon>Extremus</taxon>
    </lineage>
</organism>
<feature type="compositionally biased region" description="Basic and acidic residues" evidence="1">
    <location>
        <begin position="42"/>
        <end position="75"/>
    </location>
</feature>
<dbReference type="EMBL" id="JAWDJX010000063">
    <property type="protein sequence ID" value="KAK3047346.1"/>
    <property type="molecule type" value="Genomic_DNA"/>
</dbReference>
<feature type="compositionally biased region" description="Basic residues" evidence="1">
    <location>
        <begin position="85"/>
        <end position="99"/>
    </location>
</feature>
<feature type="region of interest" description="Disordered" evidence="1">
    <location>
        <begin position="1"/>
        <end position="24"/>
    </location>
</feature>
<feature type="region of interest" description="Disordered" evidence="1">
    <location>
        <begin position="42"/>
        <end position="144"/>
    </location>
</feature>
<keyword evidence="3" id="KW-1185">Reference proteome</keyword>
<protein>
    <recommendedName>
        <fullName evidence="4">Glycine zipper 2TM domain-containing protein</fullName>
    </recommendedName>
</protein>
<comment type="caution">
    <text evidence="2">The sequence shown here is derived from an EMBL/GenBank/DDBJ whole genome shotgun (WGS) entry which is preliminary data.</text>
</comment>
<sequence>MPSNSTVVDVTYEDPRTGQRFRERRIQEIPDYELDNVRRREMEMVLAPRREQDQDYSYRREDDYYMRPRGRRTDDLLAVDNYRPQRARSYRGGASRRRSPSSSSASSSESDSDRRRRRRDGHRRTRSAVPAAEQKPESDDEGILWYSGKPRKDCNFLERHFDSSYDGLLAAAAGAAIGAITARSFAHKEGDEKNKKNLKTLGGLVVGAAAFNSAENHYRVFTEEKQERRKEERMAPF</sequence>
<reference evidence="2" key="1">
    <citation type="submission" date="2023-04" db="EMBL/GenBank/DDBJ databases">
        <title>Black Yeasts Isolated from many extreme environments.</title>
        <authorList>
            <person name="Coleine C."/>
            <person name="Stajich J.E."/>
            <person name="Selbmann L."/>
        </authorList>
    </citation>
    <scope>NUCLEOTIDE SEQUENCE</scope>
    <source>
        <strain evidence="2">CCFEE 5312</strain>
    </source>
</reference>
<evidence type="ECO:0000313" key="2">
    <source>
        <dbReference type="EMBL" id="KAK3047346.1"/>
    </source>
</evidence>
<evidence type="ECO:0000313" key="3">
    <source>
        <dbReference type="Proteomes" id="UP001271007"/>
    </source>
</evidence>
<feature type="compositionally biased region" description="Basic and acidic residues" evidence="1">
    <location>
        <begin position="13"/>
        <end position="24"/>
    </location>
</feature>
<dbReference type="AlphaFoldDB" id="A0AAJ0G7R9"/>
<feature type="compositionally biased region" description="Basic residues" evidence="1">
    <location>
        <begin position="115"/>
        <end position="126"/>
    </location>
</feature>
<feature type="compositionally biased region" description="Low complexity" evidence="1">
    <location>
        <begin position="100"/>
        <end position="109"/>
    </location>
</feature>
<evidence type="ECO:0008006" key="4">
    <source>
        <dbReference type="Google" id="ProtNLM"/>
    </source>
</evidence>
<evidence type="ECO:0000256" key="1">
    <source>
        <dbReference type="SAM" id="MobiDB-lite"/>
    </source>
</evidence>
<dbReference type="Proteomes" id="UP001271007">
    <property type="component" value="Unassembled WGS sequence"/>
</dbReference>
<accession>A0AAJ0G7R9</accession>
<gene>
    <name evidence="2" type="ORF">LTR09_011218</name>
</gene>
<name>A0AAJ0G7R9_9PEZI</name>
<proteinExistence type="predicted"/>